<protein>
    <submittedName>
        <fullName evidence="11">Response regulator</fullName>
    </submittedName>
</protein>
<dbReference type="InterPro" id="IPR041522">
    <property type="entry name" value="CdaR_GGDEF"/>
</dbReference>
<dbReference type="GO" id="GO:0005737">
    <property type="term" value="C:cytoplasm"/>
    <property type="evidence" value="ECO:0007669"/>
    <property type="project" value="UniProtKB-SubCell"/>
</dbReference>
<dbReference type="GO" id="GO:0043565">
    <property type="term" value="F:sequence-specific DNA binding"/>
    <property type="evidence" value="ECO:0007669"/>
    <property type="project" value="InterPro"/>
</dbReference>
<dbReference type="GO" id="GO:0003700">
    <property type="term" value="F:DNA-binding transcription factor activity"/>
    <property type="evidence" value="ECO:0007669"/>
    <property type="project" value="InterPro"/>
</dbReference>
<organism evidence="11 12">
    <name type="scientific">Paenibacillus whitsoniae</name>
    <dbReference type="NCBI Taxonomy" id="2496558"/>
    <lineage>
        <taxon>Bacteria</taxon>
        <taxon>Bacillati</taxon>
        <taxon>Bacillota</taxon>
        <taxon>Bacilli</taxon>
        <taxon>Bacillales</taxon>
        <taxon>Paenibacillaceae</taxon>
        <taxon>Paenibacillus</taxon>
    </lineage>
</organism>
<name>A0A3S0A145_9BACL</name>
<dbReference type="PANTHER" id="PTHR42713">
    <property type="entry name" value="HISTIDINE KINASE-RELATED"/>
    <property type="match status" value="1"/>
</dbReference>
<dbReference type="PANTHER" id="PTHR42713:SF3">
    <property type="entry name" value="TRANSCRIPTIONAL REGULATORY PROTEIN HPTR"/>
    <property type="match status" value="1"/>
</dbReference>
<evidence type="ECO:0000256" key="8">
    <source>
        <dbReference type="PROSITE-ProRule" id="PRU00169"/>
    </source>
</evidence>
<dbReference type="Gene3D" id="3.40.50.2300">
    <property type="match status" value="1"/>
</dbReference>
<keyword evidence="12" id="KW-1185">Reference proteome</keyword>
<dbReference type="InterPro" id="IPR051552">
    <property type="entry name" value="HptR"/>
</dbReference>
<keyword evidence="5" id="KW-0805">Transcription regulation</keyword>
<proteinExistence type="predicted"/>
<dbReference type="SMART" id="SM00342">
    <property type="entry name" value="HTH_ARAC"/>
    <property type="match status" value="1"/>
</dbReference>
<keyword evidence="4" id="KW-0902">Two-component regulatory system</keyword>
<dbReference type="AlphaFoldDB" id="A0A3S0A145"/>
<dbReference type="EMBL" id="RXHU01000081">
    <property type="protein sequence ID" value="RTE05616.1"/>
    <property type="molecule type" value="Genomic_DNA"/>
</dbReference>
<keyword evidence="7" id="KW-0804">Transcription</keyword>
<evidence type="ECO:0000313" key="11">
    <source>
        <dbReference type="EMBL" id="RTE05616.1"/>
    </source>
</evidence>
<dbReference type="Proteomes" id="UP000276128">
    <property type="component" value="Unassembled WGS sequence"/>
</dbReference>
<dbReference type="InterPro" id="IPR001789">
    <property type="entry name" value="Sig_transdc_resp-reg_receiver"/>
</dbReference>
<keyword evidence="6" id="KW-0238">DNA-binding</keyword>
<dbReference type="SMART" id="SM00448">
    <property type="entry name" value="REC"/>
    <property type="match status" value="1"/>
</dbReference>
<dbReference type="PRINTS" id="PR00032">
    <property type="entry name" value="HTHARAC"/>
</dbReference>
<comment type="caution">
    <text evidence="11">The sequence shown here is derived from an EMBL/GenBank/DDBJ whole genome shotgun (WGS) entry which is preliminary data.</text>
</comment>
<reference evidence="11 12" key="1">
    <citation type="submission" date="2018-12" db="EMBL/GenBank/DDBJ databases">
        <title>Bacillus ochoae sp. nov., Paenibacillus whitsoniae sp. nov., Paenibacillus spiritus sp. nov. Isolated from the Mars Exploration Rover during spacecraft assembly.</title>
        <authorList>
            <person name="Seuylemezian A."/>
            <person name="Vaishampayan P."/>
        </authorList>
    </citation>
    <scope>NUCLEOTIDE SEQUENCE [LARGE SCALE GENOMIC DNA]</scope>
    <source>
        <strain evidence="11 12">MER 54</strain>
    </source>
</reference>
<evidence type="ECO:0000256" key="1">
    <source>
        <dbReference type="ARBA" id="ARBA00004496"/>
    </source>
</evidence>
<evidence type="ECO:0000313" key="12">
    <source>
        <dbReference type="Proteomes" id="UP000276128"/>
    </source>
</evidence>
<dbReference type="SUPFAM" id="SSF52172">
    <property type="entry name" value="CheY-like"/>
    <property type="match status" value="1"/>
</dbReference>
<dbReference type="RefSeq" id="WP_126143880.1">
    <property type="nucleotide sequence ID" value="NZ_RXHU01000081.1"/>
</dbReference>
<dbReference type="SUPFAM" id="SSF46689">
    <property type="entry name" value="Homeodomain-like"/>
    <property type="match status" value="2"/>
</dbReference>
<evidence type="ECO:0000256" key="3">
    <source>
        <dbReference type="ARBA" id="ARBA00022553"/>
    </source>
</evidence>
<dbReference type="InterPro" id="IPR011006">
    <property type="entry name" value="CheY-like_superfamily"/>
</dbReference>
<keyword evidence="3 8" id="KW-0597">Phosphoprotein</keyword>
<dbReference type="Pfam" id="PF17853">
    <property type="entry name" value="GGDEF_2"/>
    <property type="match status" value="1"/>
</dbReference>
<dbReference type="PROSITE" id="PS50110">
    <property type="entry name" value="RESPONSE_REGULATORY"/>
    <property type="match status" value="1"/>
</dbReference>
<comment type="subcellular location">
    <subcellularLocation>
        <location evidence="1">Cytoplasm</location>
    </subcellularLocation>
</comment>
<evidence type="ECO:0000256" key="4">
    <source>
        <dbReference type="ARBA" id="ARBA00023012"/>
    </source>
</evidence>
<evidence type="ECO:0000259" key="9">
    <source>
        <dbReference type="PROSITE" id="PS01124"/>
    </source>
</evidence>
<evidence type="ECO:0000256" key="5">
    <source>
        <dbReference type="ARBA" id="ARBA00023015"/>
    </source>
</evidence>
<dbReference type="InterPro" id="IPR020449">
    <property type="entry name" value="Tscrpt_reg_AraC-type_HTH"/>
</dbReference>
<dbReference type="Gene3D" id="1.10.10.60">
    <property type="entry name" value="Homeodomain-like"/>
    <property type="match status" value="2"/>
</dbReference>
<feature type="domain" description="Response regulatory" evidence="10">
    <location>
        <begin position="2"/>
        <end position="119"/>
    </location>
</feature>
<dbReference type="Pfam" id="PF00072">
    <property type="entry name" value="Response_reg"/>
    <property type="match status" value="1"/>
</dbReference>
<dbReference type="PROSITE" id="PS01124">
    <property type="entry name" value="HTH_ARAC_FAMILY_2"/>
    <property type="match status" value="1"/>
</dbReference>
<sequence>MRLLIVDDEVIIRRGLCTVIDWKELGLELLPAAESAEEALERIPTEKPHIVLTDIRMPGMDGIQLSAEIKKLLPDTEVVILTGYDDFSYAQQALRGGVTDYLLKTSRPEEIMKAALKAKQNILDKWASVKQDHLQQAALRRQLLERALTRGLQDDETARAQLHAWLVRSGVEPAVDAASAPVAGDAFAPAAPCFAAPKQVMLVALSGWGDPPIADLLLGAGENILHELLPCIALQTKDYVLLVLRIQPGLTDQAGLNKALKRVTETLKCAAFAALGTPAHSEEELRDSYRAAQDVLAFQGLLPLQGLYTSEDIAARSGSRTVCTEKEEKELAAILMSDNATELRHWVNQKVRAQLEDASATPLSVQGYLQSMVISGYRWLERASSTQSDLTPPPLPTFEGDGKPEEDVFKALSAVMTRFHQGVEQGRYAYIHKAIAYIRENLHLPITLQQVAGYVHVNPNHFSEVFKRETGCTYLEFVTRERMNRAMEIVSETQTKVADVAKSVGYEDIKYFTQQFKKHTGQTPSEFRQMRKD</sequence>
<dbReference type="GO" id="GO:0000160">
    <property type="term" value="P:phosphorelay signal transduction system"/>
    <property type="evidence" value="ECO:0007669"/>
    <property type="project" value="UniProtKB-KW"/>
</dbReference>
<dbReference type="Pfam" id="PF12833">
    <property type="entry name" value="HTH_18"/>
    <property type="match status" value="1"/>
</dbReference>
<feature type="domain" description="HTH araC/xylS-type" evidence="9">
    <location>
        <begin position="432"/>
        <end position="530"/>
    </location>
</feature>
<gene>
    <name evidence="11" type="ORF">EJQ19_24545</name>
</gene>
<evidence type="ECO:0000256" key="6">
    <source>
        <dbReference type="ARBA" id="ARBA00023125"/>
    </source>
</evidence>
<keyword evidence="2" id="KW-0963">Cytoplasm</keyword>
<dbReference type="OrthoDB" id="342399at2"/>
<feature type="modified residue" description="4-aspartylphosphate" evidence="8">
    <location>
        <position position="54"/>
    </location>
</feature>
<dbReference type="InterPro" id="IPR009057">
    <property type="entry name" value="Homeodomain-like_sf"/>
</dbReference>
<dbReference type="CDD" id="cd17536">
    <property type="entry name" value="REC_YesN-like"/>
    <property type="match status" value="1"/>
</dbReference>
<evidence type="ECO:0000259" key="10">
    <source>
        <dbReference type="PROSITE" id="PS50110"/>
    </source>
</evidence>
<accession>A0A3S0A145</accession>
<evidence type="ECO:0000256" key="7">
    <source>
        <dbReference type="ARBA" id="ARBA00023163"/>
    </source>
</evidence>
<dbReference type="InterPro" id="IPR018060">
    <property type="entry name" value="HTH_AraC"/>
</dbReference>
<evidence type="ECO:0000256" key="2">
    <source>
        <dbReference type="ARBA" id="ARBA00022490"/>
    </source>
</evidence>